<name>A0AAE0SYF4_9BIVA</name>
<evidence type="ECO:0000313" key="1">
    <source>
        <dbReference type="EMBL" id="KAK3600198.1"/>
    </source>
</evidence>
<accession>A0AAE0SYF4</accession>
<proteinExistence type="predicted"/>
<reference evidence="1" key="1">
    <citation type="journal article" date="2021" name="Genome Biol. Evol.">
        <title>A High-Quality Reference Genome for a Parasitic Bivalve with Doubly Uniparental Inheritance (Bivalvia: Unionida).</title>
        <authorList>
            <person name="Smith C.H."/>
        </authorList>
    </citation>
    <scope>NUCLEOTIDE SEQUENCE</scope>
    <source>
        <strain evidence="1">CHS0354</strain>
    </source>
</reference>
<evidence type="ECO:0000313" key="2">
    <source>
        <dbReference type="Proteomes" id="UP001195483"/>
    </source>
</evidence>
<keyword evidence="2" id="KW-1185">Reference proteome</keyword>
<reference evidence="1" key="2">
    <citation type="journal article" date="2021" name="Genome Biol. Evol.">
        <title>Developing a high-quality reference genome for a parasitic bivalve with doubly uniparental inheritance (Bivalvia: Unionida).</title>
        <authorList>
            <person name="Smith C.H."/>
        </authorList>
    </citation>
    <scope>NUCLEOTIDE SEQUENCE</scope>
    <source>
        <strain evidence="1">CHS0354</strain>
        <tissue evidence="1">Mantle</tissue>
    </source>
</reference>
<gene>
    <name evidence="1" type="ORF">CHS0354_039305</name>
</gene>
<organism evidence="1 2">
    <name type="scientific">Potamilus streckersoni</name>
    <dbReference type="NCBI Taxonomy" id="2493646"/>
    <lineage>
        <taxon>Eukaryota</taxon>
        <taxon>Metazoa</taxon>
        <taxon>Spiralia</taxon>
        <taxon>Lophotrochozoa</taxon>
        <taxon>Mollusca</taxon>
        <taxon>Bivalvia</taxon>
        <taxon>Autobranchia</taxon>
        <taxon>Heteroconchia</taxon>
        <taxon>Palaeoheterodonta</taxon>
        <taxon>Unionida</taxon>
        <taxon>Unionoidea</taxon>
        <taxon>Unionidae</taxon>
        <taxon>Ambleminae</taxon>
        <taxon>Lampsilini</taxon>
        <taxon>Potamilus</taxon>
    </lineage>
</organism>
<dbReference type="EMBL" id="JAEAOA010002303">
    <property type="protein sequence ID" value="KAK3600198.1"/>
    <property type="molecule type" value="Genomic_DNA"/>
</dbReference>
<reference evidence="1" key="3">
    <citation type="submission" date="2023-05" db="EMBL/GenBank/DDBJ databases">
        <authorList>
            <person name="Smith C.H."/>
        </authorList>
    </citation>
    <scope>NUCLEOTIDE SEQUENCE</scope>
    <source>
        <strain evidence="1">CHS0354</strain>
        <tissue evidence="1">Mantle</tissue>
    </source>
</reference>
<protein>
    <submittedName>
        <fullName evidence="1">Uncharacterized protein</fullName>
    </submittedName>
</protein>
<sequence length="157" mass="17642">MYIRISRTAQVSNLTKNAHSHTDDSHQEETLLQHYWTIVTNVRGEAFTALERDINVDLTEYFDPATDITPGHNHSEELEACSHYSDPIAIETSSSESVKSDGYINPVHSSPAKLNEYINPRWSHPLECNAYIHPVHSGSFEHGGYTDPTPSGYMGKQ</sequence>
<dbReference type="Proteomes" id="UP001195483">
    <property type="component" value="Unassembled WGS sequence"/>
</dbReference>
<comment type="caution">
    <text evidence="1">The sequence shown here is derived from an EMBL/GenBank/DDBJ whole genome shotgun (WGS) entry which is preliminary data.</text>
</comment>
<dbReference type="AlphaFoldDB" id="A0AAE0SYF4"/>